<feature type="region of interest" description="Disordered" evidence="5">
    <location>
        <begin position="78"/>
        <end position="109"/>
    </location>
</feature>
<comment type="caution">
    <text evidence="7">The sequence shown here is derived from an EMBL/GenBank/DDBJ whole genome shotgun (WGS) entry which is preliminary data.</text>
</comment>
<feature type="compositionally biased region" description="Basic and acidic residues" evidence="5">
    <location>
        <begin position="1422"/>
        <end position="1434"/>
    </location>
</feature>
<feature type="compositionally biased region" description="Basic and acidic residues" evidence="5">
    <location>
        <begin position="1606"/>
        <end position="1617"/>
    </location>
</feature>
<dbReference type="InterPro" id="IPR036872">
    <property type="entry name" value="CH_dom_sf"/>
</dbReference>
<feature type="compositionally biased region" description="Polar residues" evidence="5">
    <location>
        <begin position="1936"/>
        <end position="1953"/>
    </location>
</feature>
<dbReference type="GO" id="GO:0005813">
    <property type="term" value="C:centrosome"/>
    <property type="evidence" value="ECO:0007669"/>
    <property type="project" value="TreeGrafter"/>
</dbReference>
<feature type="compositionally biased region" description="Basic and acidic residues" evidence="5">
    <location>
        <begin position="1450"/>
        <end position="1485"/>
    </location>
</feature>
<reference evidence="7 8" key="1">
    <citation type="submission" date="2018-04" db="EMBL/GenBank/DDBJ databases">
        <title>The genome of golden apple snail Pomacea canaliculata provides insight into stress tolerance and invasive adaptation.</title>
        <authorList>
            <person name="Liu C."/>
            <person name="Liu B."/>
            <person name="Ren Y."/>
            <person name="Zhang Y."/>
            <person name="Wang H."/>
            <person name="Li S."/>
            <person name="Jiang F."/>
            <person name="Yin L."/>
            <person name="Zhang G."/>
            <person name="Qian W."/>
            <person name="Fan W."/>
        </authorList>
    </citation>
    <scope>NUCLEOTIDE SEQUENCE [LARGE SCALE GENOMIC DNA]</scope>
    <source>
        <strain evidence="7">SZHN2017</strain>
        <tissue evidence="7">Muscle</tissue>
    </source>
</reference>
<evidence type="ECO:0000256" key="5">
    <source>
        <dbReference type="SAM" id="MobiDB-lite"/>
    </source>
</evidence>
<feature type="compositionally biased region" description="Basic and acidic residues" evidence="5">
    <location>
        <begin position="1660"/>
        <end position="1676"/>
    </location>
</feature>
<feature type="compositionally biased region" description="Low complexity" evidence="5">
    <location>
        <begin position="1986"/>
        <end position="2002"/>
    </location>
</feature>
<accession>A0A2T7NZ00</accession>
<dbReference type="GO" id="GO:0030705">
    <property type="term" value="P:cytoskeleton-dependent intracellular transport"/>
    <property type="evidence" value="ECO:0007669"/>
    <property type="project" value="InterPro"/>
</dbReference>
<dbReference type="Pfam" id="PF19047">
    <property type="entry name" value="HOOK_N"/>
    <property type="match status" value="1"/>
</dbReference>
<name>A0A2T7NZ00_POMCA</name>
<feature type="coiled-coil region" evidence="4">
    <location>
        <begin position="238"/>
        <end position="496"/>
    </location>
</feature>
<evidence type="ECO:0000259" key="6">
    <source>
        <dbReference type="Pfam" id="PF19047"/>
    </source>
</evidence>
<feature type="compositionally biased region" description="Polar residues" evidence="5">
    <location>
        <begin position="1536"/>
        <end position="1551"/>
    </location>
</feature>
<dbReference type="Gene3D" id="1.10.287.1490">
    <property type="match status" value="2"/>
</dbReference>
<dbReference type="InterPro" id="IPR043936">
    <property type="entry name" value="HOOK_N"/>
</dbReference>
<feature type="compositionally biased region" description="Polar residues" evidence="5">
    <location>
        <begin position="1972"/>
        <end position="1985"/>
    </location>
</feature>
<dbReference type="GO" id="GO:0051959">
    <property type="term" value="F:dynein light intermediate chain binding"/>
    <property type="evidence" value="ECO:0007669"/>
    <property type="project" value="TreeGrafter"/>
</dbReference>
<gene>
    <name evidence="7" type="ORF">C0Q70_14037</name>
</gene>
<dbReference type="Gene3D" id="1.10.418.10">
    <property type="entry name" value="Calponin-like domain"/>
    <property type="match status" value="1"/>
</dbReference>
<feature type="compositionally biased region" description="Polar residues" evidence="5">
    <location>
        <begin position="1618"/>
        <end position="1632"/>
    </location>
</feature>
<evidence type="ECO:0000256" key="2">
    <source>
        <dbReference type="ARBA" id="ARBA00022490"/>
    </source>
</evidence>
<feature type="coiled-coil region" evidence="4">
    <location>
        <begin position="1259"/>
        <end position="1353"/>
    </location>
</feature>
<evidence type="ECO:0000256" key="4">
    <source>
        <dbReference type="SAM" id="Coils"/>
    </source>
</evidence>
<evidence type="ECO:0000313" key="7">
    <source>
        <dbReference type="EMBL" id="PVD26363.1"/>
    </source>
</evidence>
<feature type="region of interest" description="Disordered" evidence="5">
    <location>
        <begin position="770"/>
        <end position="789"/>
    </location>
</feature>
<feature type="compositionally biased region" description="Basic and acidic residues" evidence="5">
    <location>
        <begin position="1575"/>
        <end position="1587"/>
    </location>
</feature>
<keyword evidence="3 4" id="KW-0175">Coiled coil</keyword>
<feature type="compositionally biased region" description="Polar residues" evidence="5">
    <location>
        <begin position="1883"/>
        <end position="1895"/>
    </location>
</feature>
<dbReference type="GO" id="GO:0008017">
    <property type="term" value="F:microtubule binding"/>
    <property type="evidence" value="ECO:0007669"/>
    <property type="project" value="TreeGrafter"/>
</dbReference>
<organism evidence="7 8">
    <name type="scientific">Pomacea canaliculata</name>
    <name type="common">Golden apple snail</name>
    <dbReference type="NCBI Taxonomy" id="400727"/>
    <lineage>
        <taxon>Eukaryota</taxon>
        <taxon>Metazoa</taxon>
        <taxon>Spiralia</taxon>
        <taxon>Lophotrochozoa</taxon>
        <taxon>Mollusca</taxon>
        <taxon>Gastropoda</taxon>
        <taxon>Caenogastropoda</taxon>
        <taxon>Architaenioglossa</taxon>
        <taxon>Ampullarioidea</taxon>
        <taxon>Ampullariidae</taxon>
        <taxon>Pomacea</taxon>
    </lineage>
</organism>
<feature type="compositionally biased region" description="Low complexity" evidence="5">
    <location>
        <begin position="1734"/>
        <end position="1746"/>
    </location>
</feature>
<comment type="subcellular location">
    <subcellularLocation>
        <location evidence="1">Cytoplasm</location>
    </subcellularLocation>
</comment>
<dbReference type="Proteomes" id="UP000245119">
    <property type="component" value="Linkage Group LG8"/>
</dbReference>
<feature type="compositionally biased region" description="Basic and acidic residues" evidence="5">
    <location>
        <begin position="95"/>
        <end position="106"/>
    </location>
</feature>
<keyword evidence="2" id="KW-0963">Cytoplasm</keyword>
<dbReference type="SUPFAM" id="SSF116907">
    <property type="entry name" value="Hook domain"/>
    <property type="match status" value="1"/>
</dbReference>
<protein>
    <recommendedName>
        <fullName evidence="6">HOOK N-terminal domain-containing protein</fullName>
    </recommendedName>
</protein>
<feature type="domain" description="HOOK N-terminal" evidence="6">
    <location>
        <begin position="119"/>
        <end position="162"/>
    </location>
</feature>
<sequence length="2178" mass="248388">MVQWKVIKVERIFVQSTPSVISATHSSRLAARGSWTTGSRGRELRCDRSSSSLACVTPEPVFISLHRLVVTGRKFYSRSSSGDYRTSRPFAGSQRKHESRVGRERTNVSSACRPADTSFKEVRKTLLLILGCAVQCEQKEDVIENIKRLDIRVQEAMVEHIKQITDDSDAVIAIEPSDNLEAHADKMLRHITRLIRERDEHAEFLQDMTQERDFYLSQVEGCPAPAAAALTPDKHHLAVELAECKAKLRHTRQELEDRQELLSDLRDELDYTKTDLAKMKQENADLVQEARTTRSLRDELDILKEKASKVDTFEKEILKYKERLNELEFYKARTEELREEVHILDETRTMLEEQLATSRRRVETVIELENKLMKYHQQIEELHAERDLDRERIEMLTEENARLEFEKKSRMNESASLEKELEDARAKVGGMRGSLSDQLTETSNAKILRLELENQRLSSKVREMEEGALIHSAELNLQLEKENQRLLKRIEKLQESVQVAIIIIIICDYHLEMVRKGSLQQALEMVKENADRQVRELEQENIQLNQVIEDLERENKRLLETINTKNTQLSKMEFESRQLNRSYAKLKENVDSISELEQENSALEKENSDLHQKVTTLQHTCDKFEQLEQELSDMEVENRKLQKTVGSLQAEAKKTEQLEKDNINLTVEKQKLERTIENLKTSSGKVAELESEKDLLNKELQQVKKLLESQKAQKAKQEQLEFELLDLDNENQRMQKTLDATKNRLQQLEKDNADIEAENEQLQKQMESFKVSSKKLEDSEKETQELEGELDKCRKEKAAVEKENRKLRQSLDMKDASLDEVNTKLHTLEQDYKMAKRNVEQLQATVARVKELEKENKEMFQEMNTEKKTIATLREELVKEKIKNQELYNQLEKLNQELEFIGINRQKLGTGRTFPGRLKALESLMQETLKKNSEIKDEKIQALEIRLEESKSRNLKLQEELHHVRRESEAVKQRYEEEMASRAYRETANIPRDRTTVQYVHAHPPQPTKEILELKDHLVDLERTNATLLADKSNLQAMLSTMSEQCQKLEKQAAGLQSHGTALQTQINALQSHKAQLQVENTTLQSKSASLASEKSDLQTQLANLEAEHDALIQRQEDLSRRKDALSRDYESLQDLHKQLSLEYEEQISEHGSLKSIHKSLKSELKDAQEQLDKFLQGKNDVNKIRDMLEKERQELQAEKRSLGNLQADYSHLRDEQSQLRIAYDRLSRDYTDSLASHKQLKSELNSLQLKHTEQSGQLIEYKEQLTSTVLEVEKAENRLEAMYQVNERLENENQTLLMQIKQLLNQNQELLTQALNSKDQYAEEAKSYMEKLAELRRQKERLEEKIMEHYKNRMNSPKKNRGIGAMIARKARNIISRAPRRSKSRPDLTTLDSSSQGSGSHGDSSEHISESNTSRKSGAKTTDDLEKEPARTEDETDGGFRMSHLSPQIEDRQKEYPLARRIQERRRSQEDSESRSSESSDHSNRALQRLHTLSAAQQHHQRLMSPVAESVQPPALQDSNTASVQDANLSHLSRISIGSGNTADASSLSPPGTVKRMDIITSTPKGSLIGFPPRGKDGEERERWQTGERWQQDNQPKYAVPYHYNRQDSHLVDSESRQPVTSPQPASSRLSNPAPLHSPPVSHHMRPMMSGRELPPTPSERDQRRDTLPPERQDRLSLGGPGKDHGKYSRDERFPDLDRRKSAPPERSTTLGDEQGGEREPHALPAAYSQLLGPRGYPSSDRSSSGDGGRWSLSQGNEHNHEQPHPFYGETAKPASVARPVPQHPSIRYVSNRQQRPIPQARPASVMGNLSAPQNHEDSRHEPNDSGSTLASVRPTGVREPPRMRAEPMVMSSNGPIHRENNDNGIERPKSVPPQLFYKVDNSPSPDGYSNSANPVPVPRRSRDMAAAEASRVGHVREPAGLGRYSGSPRFPEGSNIQQGQHYGQGALQSSRHSYDRHPSDPSMIDSSSIYATPQRLQGAQGRTQFSNQPNMQQSPQQRQSLGPSAPGPQQPYHGGMTHSHSGGGRLEPHPAHHPDQHLHGAAPNPTARILPQTKMPNSSAPRPDAEQRTAVGDDPQHDRPKQNSVWYDLRSFEIHFGDILPKPDFTLHLIAQDSPPLSTHARLAMFVRFTTVPSCSSNSGSEEPGTVTLELKDGKSFHFFCCAGGRGECAANDPSP</sequence>
<proteinExistence type="predicted"/>
<evidence type="ECO:0000313" key="8">
    <source>
        <dbReference type="Proteomes" id="UP000245119"/>
    </source>
</evidence>
<dbReference type="GO" id="GO:0031122">
    <property type="term" value="P:cytoplasmic microtubule organization"/>
    <property type="evidence" value="ECO:0007669"/>
    <property type="project" value="TreeGrafter"/>
</dbReference>
<dbReference type="PANTHER" id="PTHR18947:SF28">
    <property type="entry name" value="GIRDIN, ISOFORM A"/>
    <property type="match status" value="1"/>
</dbReference>
<evidence type="ECO:0000256" key="3">
    <source>
        <dbReference type="ARBA" id="ARBA00023054"/>
    </source>
</evidence>
<feature type="coiled-coil region" evidence="4">
    <location>
        <begin position="1018"/>
        <end position="1216"/>
    </location>
</feature>
<feature type="compositionally biased region" description="Basic and acidic residues" evidence="5">
    <location>
        <begin position="1683"/>
        <end position="1705"/>
    </location>
</feature>
<feature type="compositionally biased region" description="Basic and acidic residues" evidence="5">
    <location>
        <begin position="774"/>
        <end position="789"/>
    </location>
</feature>
<feature type="compositionally biased region" description="Low complexity" evidence="5">
    <location>
        <begin position="1393"/>
        <end position="1403"/>
    </location>
</feature>
<feature type="compositionally biased region" description="Low complexity" evidence="5">
    <location>
        <begin position="1962"/>
        <end position="1971"/>
    </location>
</feature>
<keyword evidence="8" id="KW-1185">Reference proteome</keyword>
<dbReference type="STRING" id="400727.A0A2T7NZ00"/>
<feature type="region of interest" description="Disordered" evidence="5">
    <location>
        <begin position="1372"/>
        <end position="1486"/>
    </location>
</feature>
<feature type="compositionally biased region" description="Basic and acidic residues" evidence="5">
    <location>
        <begin position="1858"/>
        <end position="1871"/>
    </location>
</feature>
<feature type="region of interest" description="Disordered" evidence="5">
    <location>
        <begin position="1536"/>
        <end position="2084"/>
    </location>
</feature>
<dbReference type="PANTHER" id="PTHR18947">
    <property type="entry name" value="HOOK PROTEINS"/>
    <property type="match status" value="1"/>
</dbReference>
<dbReference type="SUPFAM" id="SSF90257">
    <property type="entry name" value="Myosin rod fragments"/>
    <property type="match status" value="1"/>
</dbReference>
<dbReference type="GO" id="GO:0005737">
    <property type="term" value="C:cytoplasm"/>
    <property type="evidence" value="ECO:0007669"/>
    <property type="project" value="UniProtKB-SubCell"/>
</dbReference>
<feature type="compositionally biased region" description="Basic and acidic residues" evidence="5">
    <location>
        <begin position="1816"/>
        <end position="1825"/>
    </location>
</feature>
<feature type="compositionally biased region" description="Basic and acidic residues" evidence="5">
    <location>
        <begin position="2028"/>
        <end position="2040"/>
    </location>
</feature>
<evidence type="ECO:0000256" key="1">
    <source>
        <dbReference type="ARBA" id="ARBA00004496"/>
    </source>
</evidence>
<dbReference type="EMBL" id="PZQS01000008">
    <property type="protein sequence ID" value="PVD26363.1"/>
    <property type="molecule type" value="Genomic_DNA"/>
</dbReference>